<evidence type="ECO:0000256" key="4">
    <source>
        <dbReference type="SAM" id="Phobius"/>
    </source>
</evidence>
<reference evidence="7 8" key="1">
    <citation type="submission" date="2020-12" db="EMBL/GenBank/DDBJ databases">
        <title>Comparative genome analysis of fungal antagonists Marinomonas ostreistagni 398 and M. spartinae 468.</title>
        <authorList>
            <person name="Fields J.L."/>
            <person name="Mavrodi O.V."/>
            <person name="Biber P.D."/>
            <person name="Indest K.J."/>
            <person name="Mavrodi D.V."/>
        </authorList>
    </citation>
    <scope>NUCLEOTIDE SEQUENCE [LARGE SCALE GENOMIC DNA]</scope>
    <source>
        <strain evidence="7 8">USM7</strain>
    </source>
</reference>
<feature type="coiled-coil region" evidence="3">
    <location>
        <begin position="368"/>
        <end position="398"/>
    </location>
</feature>
<dbReference type="Proteomes" id="UP000598488">
    <property type="component" value="Unassembled WGS sequence"/>
</dbReference>
<feature type="transmembrane region" description="Helical" evidence="4">
    <location>
        <begin position="21"/>
        <end position="39"/>
    </location>
</feature>
<dbReference type="NCBIfam" id="TIGR00254">
    <property type="entry name" value="GGDEF"/>
    <property type="match status" value="1"/>
</dbReference>
<evidence type="ECO:0000259" key="5">
    <source>
        <dbReference type="PROSITE" id="PS50885"/>
    </source>
</evidence>
<feature type="domain" description="HAMP" evidence="5">
    <location>
        <begin position="318"/>
        <end position="369"/>
    </location>
</feature>
<protein>
    <recommendedName>
        <fullName evidence="1">diguanylate cyclase</fullName>
        <ecNumber evidence="1">2.7.7.65</ecNumber>
    </recommendedName>
</protein>
<feature type="domain" description="GGDEF" evidence="6">
    <location>
        <begin position="426"/>
        <end position="563"/>
    </location>
</feature>
<dbReference type="EC" id="2.7.7.65" evidence="1"/>
<dbReference type="InterPro" id="IPR050469">
    <property type="entry name" value="Diguanylate_Cyclase"/>
</dbReference>
<comment type="caution">
    <text evidence="7">The sequence shown here is derived from an EMBL/GenBank/DDBJ whole genome shotgun (WGS) entry which is preliminary data.</text>
</comment>
<feature type="transmembrane region" description="Helical" evidence="4">
    <location>
        <begin position="296"/>
        <end position="316"/>
    </location>
</feature>
<dbReference type="InterPro" id="IPR003660">
    <property type="entry name" value="HAMP_dom"/>
</dbReference>
<dbReference type="EMBL" id="JAEMUH010000016">
    <property type="protein sequence ID" value="MBJ7552200.1"/>
    <property type="molecule type" value="Genomic_DNA"/>
</dbReference>
<evidence type="ECO:0000256" key="3">
    <source>
        <dbReference type="SAM" id="Coils"/>
    </source>
</evidence>
<dbReference type="InterPro" id="IPR029787">
    <property type="entry name" value="Nucleotide_cyclase"/>
</dbReference>
<dbReference type="PANTHER" id="PTHR45138:SF9">
    <property type="entry name" value="DIGUANYLATE CYCLASE DGCM-RELATED"/>
    <property type="match status" value="1"/>
</dbReference>
<organism evidence="7 8">
    <name type="scientific">Marinomonas ostreistagni</name>
    <dbReference type="NCBI Taxonomy" id="359209"/>
    <lineage>
        <taxon>Bacteria</taxon>
        <taxon>Pseudomonadati</taxon>
        <taxon>Pseudomonadota</taxon>
        <taxon>Gammaproteobacteria</taxon>
        <taxon>Oceanospirillales</taxon>
        <taxon>Oceanospirillaceae</taxon>
        <taxon>Marinomonas</taxon>
    </lineage>
</organism>
<keyword evidence="4" id="KW-0472">Membrane</keyword>
<keyword evidence="3" id="KW-0175">Coiled coil</keyword>
<dbReference type="PROSITE" id="PS50885">
    <property type="entry name" value="HAMP"/>
    <property type="match status" value="1"/>
</dbReference>
<evidence type="ECO:0000313" key="8">
    <source>
        <dbReference type="Proteomes" id="UP000598488"/>
    </source>
</evidence>
<dbReference type="RefSeq" id="WP_199463775.1">
    <property type="nucleotide sequence ID" value="NZ_JAEMUH010000016.1"/>
</dbReference>
<keyword evidence="8" id="KW-1185">Reference proteome</keyword>
<accession>A0ABS0ZET1</accession>
<dbReference type="CDD" id="cd01949">
    <property type="entry name" value="GGDEF"/>
    <property type="match status" value="1"/>
</dbReference>
<keyword evidence="4" id="KW-1133">Transmembrane helix</keyword>
<evidence type="ECO:0000259" key="6">
    <source>
        <dbReference type="PROSITE" id="PS50887"/>
    </source>
</evidence>
<comment type="catalytic activity">
    <reaction evidence="2">
        <text>2 GTP = 3',3'-c-di-GMP + 2 diphosphate</text>
        <dbReference type="Rhea" id="RHEA:24898"/>
        <dbReference type="ChEBI" id="CHEBI:33019"/>
        <dbReference type="ChEBI" id="CHEBI:37565"/>
        <dbReference type="ChEBI" id="CHEBI:58805"/>
        <dbReference type="EC" id="2.7.7.65"/>
    </reaction>
</comment>
<dbReference type="Pfam" id="PF00990">
    <property type="entry name" value="GGDEF"/>
    <property type="match status" value="1"/>
</dbReference>
<keyword evidence="4" id="KW-0812">Transmembrane</keyword>
<evidence type="ECO:0000256" key="1">
    <source>
        <dbReference type="ARBA" id="ARBA00012528"/>
    </source>
</evidence>
<name>A0ABS0ZET1_9GAMM</name>
<dbReference type="Gene3D" id="3.30.70.270">
    <property type="match status" value="1"/>
</dbReference>
<sequence length="564" mass="64197">MSAEYFFRIPRFQKLGVRLNIILLGTIIFFLVSSGYGIWTLQQQSAQFKAVTQTYYERAMLAAELSRDAELIATQAMEQSVTQKLGNIDTTILQADFTRIFTVAREKLTAETTEEVETLAEIDRLTSPYFGQLILFYQLSERQQRLELDMDSLNRARQQIIKPLLNIDFSSAPSRFSNLAVSYSHSSQAYLEASSPGLIARRQSQLKQLQERLMSIEGLTVNQQETRNALIDNILQTVSLKNQLHKTNLETLSAMRTTRLYAQRLSSVCYDFYLMVKNRAEQASLQHSQLIERVNIQIALFSAAFLGLIGLAYWFIHHFIVRRLNHLSAVMQKHAMGSPEPIPQSGHDEITVIGKTFAQFVQANNVAHEETQNARKIAEQANQQLRELNTHLNQQNNTDELTQIPNRRYFFNWLQASYENLAEHNSSLGILMIDIDWFKSFNDHYGHQAGDECLRHVAHLLQHVSKDYAGMLARYGGEEFIVAVPDVTINALDELGRTLLSAIDSANIAHGYTPFHHVTISVGAAYLEQANLDMPVERLISRADQALYEAKSKGRSQIAHYIHD</sequence>
<dbReference type="PROSITE" id="PS50887">
    <property type="entry name" value="GGDEF"/>
    <property type="match status" value="1"/>
</dbReference>
<dbReference type="SMART" id="SM00267">
    <property type="entry name" value="GGDEF"/>
    <property type="match status" value="1"/>
</dbReference>
<proteinExistence type="predicted"/>
<evidence type="ECO:0000313" key="7">
    <source>
        <dbReference type="EMBL" id="MBJ7552200.1"/>
    </source>
</evidence>
<dbReference type="Gene3D" id="6.10.340.10">
    <property type="match status" value="1"/>
</dbReference>
<dbReference type="InterPro" id="IPR043128">
    <property type="entry name" value="Rev_trsase/Diguanyl_cyclase"/>
</dbReference>
<dbReference type="PANTHER" id="PTHR45138">
    <property type="entry name" value="REGULATORY COMPONENTS OF SENSORY TRANSDUCTION SYSTEM"/>
    <property type="match status" value="1"/>
</dbReference>
<dbReference type="InterPro" id="IPR000160">
    <property type="entry name" value="GGDEF_dom"/>
</dbReference>
<gene>
    <name evidence="7" type="ORF">JHD44_16030</name>
</gene>
<evidence type="ECO:0000256" key="2">
    <source>
        <dbReference type="ARBA" id="ARBA00034247"/>
    </source>
</evidence>
<dbReference type="SUPFAM" id="SSF55073">
    <property type="entry name" value="Nucleotide cyclase"/>
    <property type="match status" value="1"/>
</dbReference>